<dbReference type="PROSITE" id="PS50086">
    <property type="entry name" value="TBC_RABGAP"/>
    <property type="match status" value="1"/>
</dbReference>
<feature type="coiled-coil region" evidence="1">
    <location>
        <begin position="144"/>
        <end position="223"/>
    </location>
</feature>
<dbReference type="Gene3D" id="1.10.472.80">
    <property type="entry name" value="Ypt/Rab-GAP domain of gyp1p, domain 3"/>
    <property type="match status" value="1"/>
</dbReference>
<evidence type="ECO:0000256" key="2">
    <source>
        <dbReference type="SAM" id="MobiDB-lite"/>
    </source>
</evidence>
<dbReference type="PANTHER" id="PTHR47219:SF16">
    <property type="entry name" value="GTPASE ACTIVATING PROTEIN"/>
    <property type="match status" value="1"/>
</dbReference>
<dbReference type="InterPro" id="IPR050302">
    <property type="entry name" value="Rab_GAP_TBC_domain"/>
</dbReference>
<feature type="compositionally biased region" description="Polar residues" evidence="2">
    <location>
        <begin position="306"/>
        <end position="316"/>
    </location>
</feature>
<feature type="region of interest" description="Disordered" evidence="2">
    <location>
        <begin position="297"/>
        <end position="316"/>
    </location>
</feature>
<feature type="domain" description="Rab-GAP TBC" evidence="3">
    <location>
        <begin position="1"/>
        <end position="91"/>
    </location>
</feature>
<dbReference type="Pfam" id="PF23436">
    <property type="entry name" value="RabGap-TBC_2"/>
    <property type="match status" value="1"/>
</dbReference>
<protein>
    <recommendedName>
        <fullName evidence="3">Rab-GAP TBC domain-containing protein</fullName>
    </recommendedName>
</protein>
<dbReference type="PANTHER" id="PTHR47219">
    <property type="entry name" value="RAB GTPASE-ACTIVATING PROTEIN 1-LIKE"/>
    <property type="match status" value="1"/>
</dbReference>
<sequence>MSEDQAFFMLRHLMFRRHLRAQYLPDMVALQVALYQLSRLIHDHQPELYTHLDRHEVAPTLFAAPWLLTVFASQFPLGFVTRVFDLLFLEGKEVLFRVALALLHRHKEGLLACDSFEQIMTYLKTTVPHIDKPIMDKILKEVFLTDISKKLLEYEVEYHVLQEEVNTPRPEIKRVKHLEAANKQLLLQNRSLTEQLEIATSNINRLETNRSAHMVQINRLESQVRSLEVTVTSLGGFISTLAYNNSDLEIPGEILRIIAQINVSERKNLPNNVVRAGMVTRSLPLKVLDDNRISPQKDKKIVPPLKTTSSSPNLQPKSSFFANSFSQIQQQRLGDAVNSGLLEGMKQSLSDSSSLQLLMSSEAGRDLVRTGATKPDYPRLGRVLTEDDRKALGLMKDDSESLTKSNSMPTSDGKRKLLKNSQSSYELGKSESASAMSDLPLNSDTVNICFGGTTKLRTIRPLKTRNESCSSIPSQSSSTGSLFEFQSPNKRIELQIVEPNDDVCGKNSVFDESTEALLFGGKSQPIEQKFEVKVKEAEQMIKSQVPAKQPSLLT</sequence>
<evidence type="ECO:0000256" key="1">
    <source>
        <dbReference type="SAM" id="Coils"/>
    </source>
</evidence>
<dbReference type="FunFam" id="1.10.472.80:FF:000043">
    <property type="entry name" value="Pollux, isoform A"/>
    <property type="match status" value="1"/>
</dbReference>
<gene>
    <name evidence="4" type="ORF">g.11876</name>
</gene>
<dbReference type="InterPro" id="IPR035969">
    <property type="entry name" value="Rab-GAP_TBC_sf"/>
</dbReference>
<accession>A0A1B6KT81</accession>
<feature type="region of interest" description="Disordered" evidence="2">
    <location>
        <begin position="394"/>
        <end position="418"/>
    </location>
</feature>
<dbReference type="AlphaFoldDB" id="A0A1B6KT81"/>
<dbReference type="SUPFAM" id="SSF47923">
    <property type="entry name" value="Ypt/Rab-GAP domain of gyp1p"/>
    <property type="match status" value="1"/>
</dbReference>
<keyword evidence="1" id="KW-0175">Coiled coil</keyword>
<name>A0A1B6KT81_9HEMI</name>
<dbReference type="InterPro" id="IPR000195">
    <property type="entry name" value="Rab-GAP-TBC_dom"/>
</dbReference>
<reference evidence="4" key="1">
    <citation type="submission" date="2015-11" db="EMBL/GenBank/DDBJ databases">
        <title>De novo transcriptome assembly of four potential Pierce s Disease insect vectors from Arizona vineyards.</title>
        <authorList>
            <person name="Tassone E.E."/>
        </authorList>
    </citation>
    <scope>NUCLEOTIDE SEQUENCE</scope>
</reference>
<evidence type="ECO:0000313" key="4">
    <source>
        <dbReference type="EMBL" id="JAT14454.1"/>
    </source>
</evidence>
<dbReference type="Gene3D" id="1.20.5.340">
    <property type="match status" value="1"/>
</dbReference>
<dbReference type="SMART" id="SM00164">
    <property type="entry name" value="TBC"/>
    <property type="match status" value="1"/>
</dbReference>
<proteinExistence type="predicted"/>
<dbReference type="EMBL" id="GEBQ01025523">
    <property type="protein sequence ID" value="JAT14454.1"/>
    <property type="molecule type" value="Transcribed_RNA"/>
</dbReference>
<organism evidence="4">
    <name type="scientific">Graphocephala atropunctata</name>
    <dbReference type="NCBI Taxonomy" id="36148"/>
    <lineage>
        <taxon>Eukaryota</taxon>
        <taxon>Metazoa</taxon>
        <taxon>Ecdysozoa</taxon>
        <taxon>Arthropoda</taxon>
        <taxon>Hexapoda</taxon>
        <taxon>Insecta</taxon>
        <taxon>Pterygota</taxon>
        <taxon>Neoptera</taxon>
        <taxon>Paraneoptera</taxon>
        <taxon>Hemiptera</taxon>
        <taxon>Auchenorrhyncha</taxon>
        <taxon>Membracoidea</taxon>
        <taxon>Cicadellidae</taxon>
        <taxon>Cicadellinae</taxon>
        <taxon>Cicadellini</taxon>
        <taxon>Graphocephala</taxon>
    </lineage>
</organism>
<evidence type="ECO:0000259" key="3">
    <source>
        <dbReference type="PROSITE" id="PS50086"/>
    </source>
</evidence>